<dbReference type="Gene3D" id="3.40.50.880">
    <property type="match status" value="1"/>
</dbReference>
<feature type="site" description="Important for acyl-CoA specificity" evidence="7">
    <location>
        <position position="111"/>
    </location>
</feature>
<gene>
    <name evidence="8" type="primary">metA</name>
    <name evidence="7" type="synonym">metAA</name>
    <name evidence="8" type="ORF">QQS35_12100</name>
</gene>
<evidence type="ECO:0000256" key="2">
    <source>
        <dbReference type="ARBA" id="ARBA00022605"/>
    </source>
</evidence>
<evidence type="ECO:0000313" key="8">
    <source>
        <dbReference type="EMBL" id="MDL4841194.1"/>
    </source>
</evidence>
<feature type="site" description="Important for substrate specificity" evidence="7">
    <location>
        <position position="192"/>
    </location>
</feature>
<comment type="caution">
    <text evidence="8">The sequence shown here is derived from an EMBL/GenBank/DDBJ whole genome shotgun (WGS) entry which is preliminary data.</text>
</comment>
<keyword evidence="2 7" id="KW-0028">Amino-acid biosynthesis</keyword>
<dbReference type="EC" id="2.3.1.31" evidence="7"/>
<sequence>MPIKIPDHLPAKEKLKQENIFVMDESRAYQQDIRPLKILILNLMPLKEKTETQFLRLLSNSPLQVDVSLLHTNTYTSQNTPYDHLKTFYKTFEDVKDKRFDGLIITGAPIEKLEFESVTYWEELKQILNWSVTNVTSTLHMCWGALAGLYFHYGVNKYILPEKIFGIFPHTIKNNQMKLLSGFDEEFFVPHSRYADLNREEIIAIPDLEILSESEEAGIYIVASKSGNQIFVTGHPEYDACTLQEEYIRDLEKGLHTKLPENYFPNNDDKQQPLLRWRSHSNMLLSNWLNYYVYQETPYELE</sequence>
<keyword evidence="4 7" id="KW-0486">Methionine biosynthesis</keyword>
<evidence type="ECO:0000256" key="4">
    <source>
        <dbReference type="ARBA" id="ARBA00023167"/>
    </source>
</evidence>
<dbReference type="EMBL" id="JASTZU010000037">
    <property type="protein sequence ID" value="MDL4841194.1"/>
    <property type="molecule type" value="Genomic_DNA"/>
</dbReference>
<dbReference type="Pfam" id="PF04204">
    <property type="entry name" value="HTS"/>
    <property type="match status" value="1"/>
</dbReference>
<keyword evidence="5 7" id="KW-0012">Acyltransferase</keyword>
<comment type="pathway">
    <text evidence="7">Amino-acid biosynthesis; L-methionine biosynthesis via de novo pathway; O-acetyl-L-homoserine from L-homoserine: step 1/1.</text>
</comment>
<organism evidence="8 9">
    <name type="scientific">Aquibacillus rhizosphaerae</name>
    <dbReference type="NCBI Taxonomy" id="3051431"/>
    <lineage>
        <taxon>Bacteria</taxon>
        <taxon>Bacillati</taxon>
        <taxon>Bacillota</taxon>
        <taxon>Bacilli</taxon>
        <taxon>Bacillales</taxon>
        <taxon>Bacillaceae</taxon>
        <taxon>Aquibacillus</taxon>
    </lineage>
</organism>
<reference evidence="8 9" key="1">
    <citation type="submission" date="2023-06" db="EMBL/GenBank/DDBJ databases">
        <title>Aquibacillus rhizosphaerae LR5S19.</title>
        <authorList>
            <person name="Sun J.-Q."/>
        </authorList>
    </citation>
    <scope>NUCLEOTIDE SEQUENCE [LARGE SCALE GENOMIC DNA]</scope>
    <source>
        <strain evidence="8 9">LR5S19</strain>
    </source>
</reference>
<evidence type="ECO:0000256" key="3">
    <source>
        <dbReference type="ARBA" id="ARBA00022679"/>
    </source>
</evidence>
<dbReference type="CDD" id="cd03131">
    <property type="entry name" value="GATase1_HTS"/>
    <property type="match status" value="1"/>
</dbReference>
<dbReference type="RefSeq" id="WP_285932411.1">
    <property type="nucleotide sequence ID" value="NZ_JASTZU010000037.1"/>
</dbReference>
<dbReference type="InterPro" id="IPR029062">
    <property type="entry name" value="Class_I_gatase-like"/>
</dbReference>
<dbReference type="PANTHER" id="PTHR20919">
    <property type="entry name" value="HOMOSERINE O-SUCCINYLTRANSFERASE"/>
    <property type="match status" value="1"/>
</dbReference>
<evidence type="ECO:0000256" key="6">
    <source>
        <dbReference type="ARBA" id="ARBA00049043"/>
    </source>
</evidence>
<evidence type="ECO:0000313" key="9">
    <source>
        <dbReference type="Proteomes" id="UP001235343"/>
    </source>
</evidence>
<dbReference type="NCBIfam" id="TIGR01001">
    <property type="entry name" value="metA"/>
    <property type="match status" value="1"/>
</dbReference>
<keyword evidence="3 7" id="KW-0808">Transferase</keyword>
<feature type="active site" description="Proton acceptor" evidence="7">
    <location>
        <position position="235"/>
    </location>
</feature>
<comment type="caution">
    <text evidence="7">Lacks conserved residue(s) required for the propagation of feature annotation.</text>
</comment>
<evidence type="ECO:0000256" key="5">
    <source>
        <dbReference type="ARBA" id="ARBA00023315"/>
    </source>
</evidence>
<dbReference type="InterPro" id="IPR033752">
    <property type="entry name" value="MetA_family"/>
</dbReference>
<dbReference type="HAMAP" id="MF_00295">
    <property type="entry name" value="MetA_acyltransf"/>
    <property type="match status" value="1"/>
</dbReference>
<feature type="binding site" evidence="7">
    <location>
        <position position="192"/>
    </location>
    <ligand>
        <name>substrate</name>
    </ligand>
</feature>
<dbReference type="Proteomes" id="UP001235343">
    <property type="component" value="Unassembled WGS sequence"/>
</dbReference>
<dbReference type="GO" id="GO:0008899">
    <property type="term" value="F:homoserine O-succinyltransferase activity"/>
    <property type="evidence" value="ECO:0007669"/>
    <property type="project" value="UniProtKB-EC"/>
</dbReference>
<comment type="similarity">
    <text evidence="7">Belongs to the MetA family.</text>
</comment>
<dbReference type="PIRSF" id="PIRSF000450">
    <property type="entry name" value="H_ser_succinyltr"/>
    <property type="match status" value="1"/>
</dbReference>
<name>A0ABT7L5R5_9BACI</name>
<feature type="binding site" evidence="7">
    <location>
        <position position="163"/>
    </location>
    <ligand>
        <name>substrate</name>
    </ligand>
</feature>
<comment type="function">
    <text evidence="7">Transfers an acetyl group from acetyl-CoA to L-homoserine, forming acetyl-L-homoserine.</text>
</comment>
<comment type="catalytic activity">
    <reaction evidence="6 7">
        <text>L-homoserine + acetyl-CoA = O-acetyl-L-homoserine + CoA</text>
        <dbReference type="Rhea" id="RHEA:13701"/>
        <dbReference type="ChEBI" id="CHEBI:57287"/>
        <dbReference type="ChEBI" id="CHEBI:57288"/>
        <dbReference type="ChEBI" id="CHEBI:57476"/>
        <dbReference type="ChEBI" id="CHEBI:57716"/>
        <dbReference type="EC" id="2.3.1.31"/>
    </reaction>
</comment>
<feature type="active site" evidence="7">
    <location>
        <position position="237"/>
    </location>
</feature>
<feature type="active site" description="Acyl-thioester intermediate" evidence="7">
    <location>
        <position position="142"/>
    </location>
</feature>
<evidence type="ECO:0000256" key="1">
    <source>
        <dbReference type="ARBA" id="ARBA00022490"/>
    </source>
</evidence>
<proteinExistence type="inferred from homology"/>
<keyword evidence="1 7" id="KW-0963">Cytoplasm</keyword>
<dbReference type="InterPro" id="IPR005697">
    <property type="entry name" value="HST_MetA"/>
</dbReference>
<accession>A0ABT7L5R5</accession>
<dbReference type="PANTHER" id="PTHR20919:SF0">
    <property type="entry name" value="HOMOSERINE O-SUCCINYLTRANSFERASE"/>
    <property type="match status" value="1"/>
</dbReference>
<protein>
    <recommendedName>
        <fullName evidence="7">Homoserine O-acetyltransferase</fullName>
        <shortName evidence="7">HAT</shortName>
        <ecNumber evidence="7">2.3.1.31</ecNumber>
    </recommendedName>
    <alternativeName>
        <fullName evidence="7">Homoserine transacetylase</fullName>
        <shortName evidence="7">HTA</shortName>
    </alternativeName>
</protein>
<comment type="subcellular location">
    <subcellularLocation>
        <location evidence="7">Cytoplasm</location>
    </subcellularLocation>
</comment>
<evidence type="ECO:0000256" key="7">
    <source>
        <dbReference type="HAMAP-Rule" id="MF_00295"/>
    </source>
</evidence>
<feature type="binding site" evidence="7">
    <location>
        <position position="249"/>
    </location>
    <ligand>
        <name>substrate</name>
    </ligand>
</feature>
<keyword evidence="9" id="KW-1185">Reference proteome</keyword>
<dbReference type="SUPFAM" id="SSF52317">
    <property type="entry name" value="Class I glutamine amidotransferase-like"/>
    <property type="match status" value="1"/>
</dbReference>